<comment type="caution">
    <text evidence="2">The sequence shown here is derived from an EMBL/GenBank/DDBJ whole genome shotgun (WGS) entry which is preliminary data.</text>
</comment>
<proteinExistence type="predicted"/>
<organism evidence="2 3">
    <name type="scientific">Trichomalopsis sarcophagae</name>
    <dbReference type="NCBI Taxonomy" id="543379"/>
    <lineage>
        <taxon>Eukaryota</taxon>
        <taxon>Metazoa</taxon>
        <taxon>Ecdysozoa</taxon>
        <taxon>Arthropoda</taxon>
        <taxon>Hexapoda</taxon>
        <taxon>Insecta</taxon>
        <taxon>Pterygota</taxon>
        <taxon>Neoptera</taxon>
        <taxon>Endopterygota</taxon>
        <taxon>Hymenoptera</taxon>
        <taxon>Apocrita</taxon>
        <taxon>Proctotrupomorpha</taxon>
        <taxon>Chalcidoidea</taxon>
        <taxon>Pteromalidae</taxon>
        <taxon>Pteromalinae</taxon>
        <taxon>Trichomalopsis</taxon>
    </lineage>
</organism>
<accession>A0A232EEC0</accession>
<dbReference type="EMBL" id="NNAY01005398">
    <property type="protein sequence ID" value="OXU16693.1"/>
    <property type="molecule type" value="Genomic_DNA"/>
</dbReference>
<feature type="compositionally biased region" description="Low complexity" evidence="1">
    <location>
        <begin position="31"/>
        <end position="45"/>
    </location>
</feature>
<feature type="region of interest" description="Disordered" evidence="1">
    <location>
        <begin position="1"/>
        <end position="49"/>
    </location>
</feature>
<sequence>MAVQFWGPGVEKVPELEMHESDPGSDDDGYASEVGSVGEAGEEVGLSTSPAAMDVKRMATDVQISYRVISAGDEPSPGEWIPCHREDWDAPEESCLICGQFLGDRASCLRLSGKEISYRVISAEDEPFPGGWIPCHREEWDAPEESCLHLSGKEQWIPVPCLG</sequence>
<evidence type="ECO:0000313" key="3">
    <source>
        <dbReference type="Proteomes" id="UP000215335"/>
    </source>
</evidence>
<gene>
    <name evidence="2" type="ORF">TSAR_010820</name>
</gene>
<keyword evidence="3" id="KW-1185">Reference proteome</keyword>
<name>A0A232EEC0_9HYME</name>
<dbReference type="AlphaFoldDB" id="A0A232EEC0"/>
<reference evidence="2 3" key="1">
    <citation type="journal article" date="2017" name="Curr. Biol.">
        <title>The Evolution of Venom by Co-option of Single-Copy Genes.</title>
        <authorList>
            <person name="Martinson E.O."/>
            <person name="Mrinalini"/>
            <person name="Kelkar Y.D."/>
            <person name="Chang C.H."/>
            <person name="Werren J.H."/>
        </authorList>
    </citation>
    <scope>NUCLEOTIDE SEQUENCE [LARGE SCALE GENOMIC DNA]</scope>
    <source>
        <strain evidence="2 3">Alberta</strain>
        <tissue evidence="2">Whole body</tissue>
    </source>
</reference>
<evidence type="ECO:0000313" key="2">
    <source>
        <dbReference type="EMBL" id="OXU16693.1"/>
    </source>
</evidence>
<dbReference type="Proteomes" id="UP000215335">
    <property type="component" value="Unassembled WGS sequence"/>
</dbReference>
<protein>
    <submittedName>
        <fullName evidence="2">Uncharacterized protein</fullName>
    </submittedName>
</protein>
<feature type="compositionally biased region" description="Basic and acidic residues" evidence="1">
    <location>
        <begin position="12"/>
        <end position="22"/>
    </location>
</feature>
<evidence type="ECO:0000256" key="1">
    <source>
        <dbReference type="SAM" id="MobiDB-lite"/>
    </source>
</evidence>